<dbReference type="InterPro" id="IPR011205">
    <property type="entry name" value="UCP015417_vWA"/>
</dbReference>
<dbReference type="AlphaFoldDB" id="A0A409Y3U9"/>
<dbReference type="Pfam" id="PF11443">
    <property type="entry name" value="DUF2828"/>
    <property type="match status" value="1"/>
</dbReference>
<dbReference type="PANTHER" id="PTHR31373">
    <property type="entry name" value="OS06G0652100 PROTEIN"/>
    <property type="match status" value="1"/>
</dbReference>
<dbReference type="OrthoDB" id="1149618at2759"/>
<evidence type="ECO:0000259" key="1">
    <source>
        <dbReference type="Pfam" id="PF11443"/>
    </source>
</evidence>
<evidence type="ECO:0000313" key="3">
    <source>
        <dbReference type="EMBL" id="PPQ97716.1"/>
    </source>
</evidence>
<dbReference type="Pfam" id="PF25043">
    <property type="entry name" value="DUF7788"/>
    <property type="match status" value="1"/>
</dbReference>
<dbReference type="Gene3D" id="3.40.50.410">
    <property type="entry name" value="von Willebrand factor, type A domain"/>
    <property type="match status" value="1"/>
</dbReference>
<dbReference type="InterPro" id="IPR036465">
    <property type="entry name" value="vWFA_dom_sf"/>
</dbReference>
<feature type="domain" description="DUF2828" evidence="1">
    <location>
        <begin position="81"/>
        <end position="510"/>
    </location>
</feature>
<organism evidence="3 4">
    <name type="scientific">Gymnopilus dilepis</name>
    <dbReference type="NCBI Taxonomy" id="231916"/>
    <lineage>
        <taxon>Eukaryota</taxon>
        <taxon>Fungi</taxon>
        <taxon>Dikarya</taxon>
        <taxon>Basidiomycota</taxon>
        <taxon>Agaricomycotina</taxon>
        <taxon>Agaricomycetes</taxon>
        <taxon>Agaricomycetidae</taxon>
        <taxon>Agaricales</taxon>
        <taxon>Agaricineae</taxon>
        <taxon>Hymenogastraceae</taxon>
        <taxon>Gymnopilus</taxon>
    </lineage>
</organism>
<dbReference type="SUPFAM" id="SSF53300">
    <property type="entry name" value="vWA-like"/>
    <property type="match status" value="1"/>
</dbReference>
<keyword evidence="4" id="KW-1185">Reference proteome</keyword>
<evidence type="ECO:0000313" key="4">
    <source>
        <dbReference type="Proteomes" id="UP000284706"/>
    </source>
</evidence>
<dbReference type="Proteomes" id="UP000284706">
    <property type="component" value="Unassembled WGS sequence"/>
</dbReference>
<dbReference type="PANTHER" id="PTHR31373:SF27">
    <property type="entry name" value="TROVE DOMAIN-CONTAINING PROTEIN"/>
    <property type="match status" value="1"/>
</dbReference>
<dbReference type="PIRSF" id="PIRSF015417">
    <property type="entry name" value="T31B5_30_vWA"/>
    <property type="match status" value="1"/>
</dbReference>
<accession>A0A409Y3U9</accession>
<dbReference type="InParanoid" id="A0A409Y3U9"/>
<dbReference type="InterPro" id="IPR058580">
    <property type="entry name" value="DUF2828"/>
</dbReference>
<feature type="domain" description="DUF7788" evidence="2">
    <location>
        <begin position="512"/>
        <end position="750"/>
    </location>
</feature>
<reference evidence="3 4" key="1">
    <citation type="journal article" date="2018" name="Evol. Lett.">
        <title>Horizontal gene cluster transfer increased hallucinogenic mushroom diversity.</title>
        <authorList>
            <person name="Reynolds H.T."/>
            <person name="Vijayakumar V."/>
            <person name="Gluck-Thaler E."/>
            <person name="Korotkin H.B."/>
            <person name="Matheny P.B."/>
            <person name="Slot J.C."/>
        </authorList>
    </citation>
    <scope>NUCLEOTIDE SEQUENCE [LARGE SCALE GENOMIC DNA]</scope>
    <source>
        <strain evidence="3 4">SRW20</strain>
    </source>
</reference>
<comment type="caution">
    <text evidence="3">The sequence shown here is derived from an EMBL/GenBank/DDBJ whole genome shotgun (WGS) entry which is preliminary data.</text>
</comment>
<proteinExistence type="predicted"/>
<dbReference type="InterPro" id="IPR056690">
    <property type="entry name" value="DUF7788"/>
</dbReference>
<dbReference type="EMBL" id="NHYE01001207">
    <property type="protein sequence ID" value="PPQ97716.1"/>
    <property type="molecule type" value="Genomic_DNA"/>
</dbReference>
<evidence type="ECO:0000259" key="2">
    <source>
        <dbReference type="Pfam" id="PF25043"/>
    </source>
</evidence>
<name>A0A409Y3U9_9AGAR</name>
<sequence length="763" mass="85002">MSTASNNINASPASSSLNRASSRDFLLPDIPELFNKDFLDILLPMPKDDMQVDASSTSQAAPTVSNPMMDALKATANQTYTANMAMAYSSTLSSTLDAFTTISRYTSGPEVAQYLERAWQEDSSLTLRIIWNLRSIHDGKGEREAFYRAFGWLYDKHPRTAISNLRLLVEPVCSSSKKKGEKSAAAHGYWKDLLNIVALAAVDQLVGFAGTSTFLHPPRSERNWDSDSDKKAGTREERIAAAQAANAQAKEMAKWERKVKRGWSSRRLESKVTDPKFRALFIAVARLFADQLTKDIRTLDEVQKLRAGDERMALLRTISLAGKWAPTPDGSHDQVTNIATAIAELLLASQAVSNLPSALNAPLPPRDRAIILRSYYQRWILTELRKATSCPEPLMSANRWKEIKYSRVPSICMKNNAELFFKHDAEGFEAYLTSVEDNKRTISGATLLPHELVGQVVDLGFEEQGHVSGGSRGKKDGMKAFKERLAAAQRRVTEAQWKTLIENLRDSGSIDSALAVCDVSGSMGSLYGYHYHKKAGKDYVPPILPAISLSLVLAHLAKPPFDGGFITFSSQPQFVQVDKSQSLYEQIMSMSRTHWEMNTNLQSVFVDLILPLAVKNQVKPEDMIKRLFIFSDMQFDQASAQNNASQWETNYDVIERKYREAGYEVPEIVYWDLSAGTKTTVEAEYDRKGVAMMNGFSPAMLKVFMGEQDTGEEVKMDEGWEAVDKDGESVTVVEQAKEDVFNPLNVMKKALAKPSFDGLVVVD</sequence>
<protein>
    <recommendedName>
        <fullName evidence="5">DUF2828 domain-containing protein</fullName>
    </recommendedName>
</protein>
<evidence type="ECO:0008006" key="5">
    <source>
        <dbReference type="Google" id="ProtNLM"/>
    </source>
</evidence>
<gene>
    <name evidence="3" type="ORF">CVT26_001906</name>
</gene>